<dbReference type="Proteomes" id="UP000193986">
    <property type="component" value="Unassembled WGS sequence"/>
</dbReference>
<protein>
    <submittedName>
        <fullName evidence="2">Uncharacterized protein</fullName>
    </submittedName>
</protein>
<feature type="compositionally biased region" description="Polar residues" evidence="1">
    <location>
        <begin position="254"/>
        <end position="264"/>
    </location>
</feature>
<comment type="caution">
    <text evidence="2">The sequence shown here is derived from an EMBL/GenBank/DDBJ whole genome shotgun (WGS) entry which is preliminary data.</text>
</comment>
<accession>A0A1Y2B5E6</accession>
<feature type="compositionally biased region" description="Basic and acidic residues" evidence="1">
    <location>
        <begin position="225"/>
        <end position="252"/>
    </location>
</feature>
<sequence length="264" mass="30347">MDAHQSVTPARFLMHRGRVRSPSPSDMIGKRLRQTFTPRRDSSVSPEWSTLPCKKNRWGTSLSNPSKKASDKFRKPVNILGRRALPRETSPNRVSKPQSQPHRPTKVTLFTPSSMDQVDHLPTPSQIYEIQTIKGSKFGATLTEQGQQSGRFGNVYEQLQSRDQSKMKRPRFTRDPGPSSSTALVVDEVEDDWTKAWRKPKSDINKRPITPAHYRGYERYEEQRFDHQEEYAAAHSGHKDPHTNYTYHDDQQGVKPNSQAMTNY</sequence>
<dbReference type="EMBL" id="MCFC01000023">
    <property type="protein sequence ID" value="ORY29770.1"/>
    <property type="molecule type" value="Genomic_DNA"/>
</dbReference>
<gene>
    <name evidence="2" type="ORF">BCR39DRAFT_530963</name>
</gene>
<name>A0A1Y2B5E6_9TREE</name>
<proteinExistence type="predicted"/>
<evidence type="ECO:0000256" key="1">
    <source>
        <dbReference type="SAM" id="MobiDB-lite"/>
    </source>
</evidence>
<keyword evidence="3" id="KW-1185">Reference proteome</keyword>
<evidence type="ECO:0000313" key="3">
    <source>
        <dbReference type="Proteomes" id="UP000193986"/>
    </source>
</evidence>
<evidence type="ECO:0000313" key="2">
    <source>
        <dbReference type="EMBL" id="ORY29770.1"/>
    </source>
</evidence>
<feature type="region of interest" description="Disordered" evidence="1">
    <location>
        <begin position="1"/>
        <end position="120"/>
    </location>
</feature>
<feature type="region of interest" description="Disordered" evidence="1">
    <location>
        <begin position="225"/>
        <end position="264"/>
    </location>
</feature>
<dbReference type="AlphaFoldDB" id="A0A1Y2B5E6"/>
<dbReference type="InParanoid" id="A0A1Y2B5E6"/>
<feature type="region of interest" description="Disordered" evidence="1">
    <location>
        <begin position="161"/>
        <end position="182"/>
    </location>
</feature>
<reference evidence="2 3" key="1">
    <citation type="submission" date="2016-07" db="EMBL/GenBank/DDBJ databases">
        <title>Pervasive Adenine N6-methylation of Active Genes in Fungi.</title>
        <authorList>
            <consortium name="DOE Joint Genome Institute"/>
            <person name="Mondo S.J."/>
            <person name="Dannebaum R.O."/>
            <person name="Kuo R.C."/>
            <person name="Labutti K."/>
            <person name="Haridas S."/>
            <person name="Kuo A."/>
            <person name="Salamov A."/>
            <person name="Ahrendt S.R."/>
            <person name="Lipzen A."/>
            <person name="Sullivan W."/>
            <person name="Andreopoulos W.B."/>
            <person name="Clum A."/>
            <person name="Lindquist E."/>
            <person name="Daum C."/>
            <person name="Ramamoorthy G.K."/>
            <person name="Gryganskyi A."/>
            <person name="Culley D."/>
            <person name="Magnuson J.K."/>
            <person name="James T.Y."/>
            <person name="O'Malley M.A."/>
            <person name="Stajich J.E."/>
            <person name="Spatafora J.W."/>
            <person name="Visel A."/>
            <person name="Grigoriev I.V."/>
        </authorList>
    </citation>
    <scope>NUCLEOTIDE SEQUENCE [LARGE SCALE GENOMIC DNA]</scope>
    <source>
        <strain evidence="2 3">68-887.2</strain>
    </source>
</reference>
<organism evidence="2 3">
    <name type="scientific">Naematelia encephala</name>
    <dbReference type="NCBI Taxonomy" id="71784"/>
    <lineage>
        <taxon>Eukaryota</taxon>
        <taxon>Fungi</taxon>
        <taxon>Dikarya</taxon>
        <taxon>Basidiomycota</taxon>
        <taxon>Agaricomycotina</taxon>
        <taxon>Tremellomycetes</taxon>
        <taxon>Tremellales</taxon>
        <taxon>Naemateliaceae</taxon>
        <taxon>Naematelia</taxon>
    </lineage>
</organism>
<feature type="compositionally biased region" description="Polar residues" evidence="1">
    <location>
        <begin position="58"/>
        <end position="67"/>
    </location>
</feature>
<feature type="compositionally biased region" description="Polar residues" evidence="1">
    <location>
        <begin position="89"/>
        <end position="116"/>
    </location>
</feature>